<keyword evidence="1" id="KW-0238">DNA-binding</keyword>
<keyword evidence="6" id="KW-1185">Reference proteome</keyword>
<organism evidence="4 7">
    <name type="scientific">Yersinia pekkanenii</name>
    <dbReference type="NCBI Taxonomy" id="1288385"/>
    <lineage>
        <taxon>Bacteria</taxon>
        <taxon>Pseudomonadati</taxon>
        <taxon>Pseudomonadota</taxon>
        <taxon>Gammaproteobacteria</taxon>
        <taxon>Enterobacterales</taxon>
        <taxon>Yersiniaceae</taxon>
        <taxon>Yersinia</taxon>
    </lineage>
</organism>
<dbReference type="Proteomes" id="UP000045840">
    <property type="component" value="Unassembled WGS sequence"/>
</dbReference>
<dbReference type="Gene3D" id="1.10.1660.20">
    <property type="match status" value="1"/>
</dbReference>
<evidence type="ECO:0000256" key="1">
    <source>
        <dbReference type="ARBA" id="ARBA00023125"/>
    </source>
</evidence>
<dbReference type="EMBL" id="CQAZ01000041">
    <property type="protein sequence ID" value="CNI33984.1"/>
    <property type="molecule type" value="Genomic_DNA"/>
</dbReference>
<dbReference type="SUPFAM" id="SSF46955">
    <property type="entry name" value="Putative DNA-binding domain"/>
    <property type="match status" value="1"/>
</dbReference>
<proteinExistence type="predicted"/>
<accession>A0A0T9QYA0</accession>
<evidence type="ECO:0000313" key="5">
    <source>
        <dbReference type="EMBL" id="CRY66242.1"/>
    </source>
</evidence>
<keyword evidence="2" id="KW-0233">DNA recombination</keyword>
<dbReference type="EMBL" id="CWJL01000006">
    <property type="protein sequence ID" value="CRY66242.1"/>
    <property type="molecule type" value="Genomic_DNA"/>
</dbReference>
<evidence type="ECO:0000313" key="6">
    <source>
        <dbReference type="Proteomes" id="UP000044625"/>
    </source>
</evidence>
<evidence type="ECO:0000259" key="3">
    <source>
        <dbReference type="Pfam" id="PF07825"/>
    </source>
</evidence>
<dbReference type="GO" id="GO:0006310">
    <property type="term" value="P:DNA recombination"/>
    <property type="evidence" value="ECO:0007669"/>
    <property type="project" value="UniProtKB-KW"/>
</dbReference>
<dbReference type="InterPro" id="IPR012884">
    <property type="entry name" value="Excisionase-like"/>
</dbReference>
<dbReference type="InterPro" id="IPR009061">
    <property type="entry name" value="DNA-bd_dom_put_sf"/>
</dbReference>
<reference evidence="5 6" key="1">
    <citation type="submission" date="2015-03" db="EMBL/GenBank/DDBJ databases">
        <authorList>
            <consortium name="Pathogen Informatics"/>
            <person name="Murphy D."/>
        </authorList>
    </citation>
    <scope>NUCLEOTIDE SEQUENCE [LARGE SCALE GENOMIC DNA]</scope>
    <source>
        <strain evidence="6">type strain: CIP110230</strain>
        <strain evidence="5">Type strain: CIP110230</strain>
    </source>
</reference>
<evidence type="ECO:0000313" key="4">
    <source>
        <dbReference type="EMBL" id="CNI33984.1"/>
    </source>
</evidence>
<dbReference type="Proteomes" id="UP000044625">
    <property type="component" value="Unassembled WGS sequence"/>
</dbReference>
<dbReference type="AlphaFoldDB" id="A0A0T9QYA0"/>
<sequence>MARTQTLGAWAAEEFDDPIPSYPTLLKYAQHGMISPPPFKAGRCWRVDKSARFVGITVKPVVKKDDDPRLKRIMEDGQTS</sequence>
<evidence type="ECO:0000313" key="7">
    <source>
        <dbReference type="Proteomes" id="UP000045840"/>
    </source>
</evidence>
<protein>
    <submittedName>
        <fullName evidence="4 5">Excisionase</fullName>
    </submittedName>
</protein>
<dbReference type="Pfam" id="PF07825">
    <property type="entry name" value="Exc"/>
    <property type="match status" value="1"/>
</dbReference>
<feature type="domain" description="Excisionase-like" evidence="3">
    <location>
        <begin position="6"/>
        <end position="73"/>
    </location>
</feature>
<dbReference type="InterPro" id="IPR038137">
    <property type="entry name" value="Excisionase-like_sf"/>
</dbReference>
<reference evidence="4" key="3">
    <citation type="submission" date="2015-03" db="EMBL/GenBank/DDBJ databases">
        <authorList>
            <person name="Murphy D."/>
        </authorList>
    </citation>
    <scope>NUCLEOTIDE SEQUENCE [LARGE SCALE GENOMIC DNA]</scope>
    <source>
        <strain evidence="4">A125KOH2</strain>
    </source>
</reference>
<dbReference type="GO" id="GO:0003677">
    <property type="term" value="F:DNA binding"/>
    <property type="evidence" value="ECO:0007669"/>
    <property type="project" value="UniProtKB-KW"/>
</dbReference>
<dbReference type="RefSeq" id="WP_049614617.1">
    <property type="nucleotide sequence ID" value="NZ_CAWMMU010000006.1"/>
</dbReference>
<dbReference type="OrthoDB" id="8859100at2"/>
<gene>
    <name evidence="4" type="ORF">ERS008529_03742</name>
    <name evidence="5" type="ORF">ERS137968_01741</name>
</gene>
<evidence type="ECO:0000256" key="2">
    <source>
        <dbReference type="ARBA" id="ARBA00023172"/>
    </source>
</evidence>
<name>A0A0T9QYA0_9GAMM</name>
<reference evidence="7" key="2">
    <citation type="submission" date="2015-03" db="EMBL/GenBank/DDBJ databases">
        <authorList>
            <consortium name="Pathogen Informatics"/>
        </authorList>
    </citation>
    <scope>NUCLEOTIDE SEQUENCE [LARGE SCALE GENOMIC DNA]</scope>
    <source>
        <strain evidence="7">A125KOH2</strain>
    </source>
</reference>
<dbReference type="STRING" id="1288385.ERS137968_01741"/>